<evidence type="ECO:0008006" key="4">
    <source>
        <dbReference type="Google" id="ProtNLM"/>
    </source>
</evidence>
<evidence type="ECO:0000256" key="1">
    <source>
        <dbReference type="SAM" id="SignalP"/>
    </source>
</evidence>
<organism evidence="2 3">
    <name type="scientific">Caenorhabditis nigoni</name>
    <dbReference type="NCBI Taxonomy" id="1611254"/>
    <lineage>
        <taxon>Eukaryota</taxon>
        <taxon>Metazoa</taxon>
        <taxon>Ecdysozoa</taxon>
        <taxon>Nematoda</taxon>
        <taxon>Chromadorea</taxon>
        <taxon>Rhabditida</taxon>
        <taxon>Rhabditina</taxon>
        <taxon>Rhabditomorpha</taxon>
        <taxon>Rhabditoidea</taxon>
        <taxon>Rhabditidae</taxon>
        <taxon>Peloderinae</taxon>
        <taxon>Caenorhabditis</taxon>
    </lineage>
</organism>
<accession>A0A2G5UYF7</accession>
<gene>
    <name evidence="2" type="primary">Cnig_chr_II.g4886</name>
    <name evidence="2" type="ORF">B9Z55_004886</name>
</gene>
<dbReference type="EMBL" id="PDUG01000002">
    <property type="protein sequence ID" value="PIC44553.1"/>
    <property type="molecule type" value="Genomic_DNA"/>
</dbReference>
<dbReference type="Proteomes" id="UP000230233">
    <property type="component" value="Chromosome II"/>
</dbReference>
<evidence type="ECO:0000313" key="3">
    <source>
        <dbReference type="Proteomes" id="UP000230233"/>
    </source>
</evidence>
<keyword evidence="3" id="KW-1185">Reference proteome</keyword>
<feature type="signal peptide" evidence="1">
    <location>
        <begin position="1"/>
        <end position="20"/>
    </location>
</feature>
<proteinExistence type="predicted"/>
<dbReference type="AlphaFoldDB" id="A0A2G5UYF7"/>
<protein>
    <recommendedName>
        <fullName evidence="4">Domain of unknown function DX domain-containing protein</fullName>
    </recommendedName>
</protein>
<dbReference type="OrthoDB" id="10630091at2759"/>
<comment type="caution">
    <text evidence="2">The sequence shown here is derived from an EMBL/GenBank/DDBJ whole genome shotgun (WGS) entry which is preliminary data.</text>
</comment>
<feature type="chain" id="PRO_5013895864" description="Domain of unknown function DX domain-containing protein" evidence="1">
    <location>
        <begin position="21"/>
        <end position="208"/>
    </location>
</feature>
<keyword evidence="1" id="KW-0732">Signal</keyword>
<name>A0A2G5UYF7_9PELO</name>
<evidence type="ECO:0000313" key="2">
    <source>
        <dbReference type="EMBL" id="PIC44553.1"/>
    </source>
</evidence>
<dbReference type="PROSITE" id="PS51257">
    <property type="entry name" value="PROKAR_LIPOPROTEIN"/>
    <property type="match status" value="1"/>
</dbReference>
<sequence length="208" mass="22222">MKFTLIVFLALAMLACLSNAFTDPLGLRKCKTNADCGDVDCIGGFCFEVVKTPKKIDTLTAEGTPKRKGYMDPVQPKKCTTNTDCGDREEDQCRRDKNLPGDFVYKGREKQLELVSSSASAGELGLWEPKLWDPELWDPELWDPELWDTELWDPELWDPELWDPELWDPGGKIAAEGGEIGAAGGGIGAGGSGVGAGGGGIGAGGGGI</sequence>
<reference evidence="3" key="1">
    <citation type="submission" date="2017-10" db="EMBL/GenBank/DDBJ databases">
        <title>Rapid genome shrinkage in a self-fertile nematode reveals novel sperm competition proteins.</title>
        <authorList>
            <person name="Yin D."/>
            <person name="Schwarz E.M."/>
            <person name="Thomas C.G."/>
            <person name="Felde R.L."/>
            <person name="Korf I.F."/>
            <person name="Cutter A.D."/>
            <person name="Schartner C.M."/>
            <person name="Ralston E.J."/>
            <person name="Meyer B.J."/>
            <person name="Haag E.S."/>
        </authorList>
    </citation>
    <scope>NUCLEOTIDE SEQUENCE [LARGE SCALE GENOMIC DNA]</scope>
    <source>
        <strain evidence="3">JU1422</strain>
    </source>
</reference>